<organism evidence="1">
    <name type="scientific">Arundo donax</name>
    <name type="common">Giant reed</name>
    <name type="synonym">Donax arundinaceus</name>
    <dbReference type="NCBI Taxonomy" id="35708"/>
    <lineage>
        <taxon>Eukaryota</taxon>
        <taxon>Viridiplantae</taxon>
        <taxon>Streptophyta</taxon>
        <taxon>Embryophyta</taxon>
        <taxon>Tracheophyta</taxon>
        <taxon>Spermatophyta</taxon>
        <taxon>Magnoliopsida</taxon>
        <taxon>Liliopsida</taxon>
        <taxon>Poales</taxon>
        <taxon>Poaceae</taxon>
        <taxon>PACMAD clade</taxon>
        <taxon>Arundinoideae</taxon>
        <taxon>Arundineae</taxon>
        <taxon>Arundo</taxon>
    </lineage>
</organism>
<dbReference type="EMBL" id="GBRH01184575">
    <property type="protein sequence ID" value="JAE13321.1"/>
    <property type="molecule type" value="Transcribed_RNA"/>
</dbReference>
<reference evidence="1" key="2">
    <citation type="journal article" date="2015" name="Data Brief">
        <title>Shoot transcriptome of the giant reed, Arundo donax.</title>
        <authorList>
            <person name="Barrero R.A."/>
            <person name="Guerrero F.D."/>
            <person name="Moolhuijzen P."/>
            <person name="Goolsby J.A."/>
            <person name="Tidwell J."/>
            <person name="Bellgard S.E."/>
            <person name="Bellgard M.I."/>
        </authorList>
    </citation>
    <scope>NUCLEOTIDE SEQUENCE</scope>
    <source>
        <tissue evidence="1">Shoot tissue taken approximately 20 cm above the soil surface</tissue>
    </source>
</reference>
<protein>
    <submittedName>
        <fullName evidence="1">Uncharacterized protein</fullName>
    </submittedName>
</protein>
<dbReference type="AlphaFoldDB" id="A0A0A9FSM9"/>
<sequence length="50" mass="5764">MVVYDFACKLWLPATLSIGLLNHDKLIRCSFTDLALNGTKTVDMFMFYFV</sequence>
<reference evidence="1" key="1">
    <citation type="submission" date="2014-09" db="EMBL/GenBank/DDBJ databases">
        <authorList>
            <person name="Magalhaes I.L.F."/>
            <person name="Oliveira U."/>
            <person name="Santos F.R."/>
            <person name="Vidigal T.H.D.A."/>
            <person name="Brescovit A.D."/>
            <person name="Santos A.J."/>
        </authorList>
    </citation>
    <scope>NUCLEOTIDE SEQUENCE</scope>
    <source>
        <tissue evidence="1">Shoot tissue taken approximately 20 cm above the soil surface</tissue>
    </source>
</reference>
<name>A0A0A9FSM9_ARUDO</name>
<accession>A0A0A9FSM9</accession>
<proteinExistence type="predicted"/>
<evidence type="ECO:0000313" key="1">
    <source>
        <dbReference type="EMBL" id="JAE13321.1"/>
    </source>
</evidence>